<organism evidence="3 4">
    <name type="scientific">Marasmius tenuissimus</name>
    <dbReference type="NCBI Taxonomy" id="585030"/>
    <lineage>
        <taxon>Eukaryota</taxon>
        <taxon>Fungi</taxon>
        <taxon>Dikarya</taxon>
        <taxon>Basidiomycota</taxon>
        <taxon>Agaricomycotina</taxon>
        <taxon>Agaricomycetes</taxon>
        <taxon>Agaricomycetidae</taxon>
        <taxon>Agaricales</taxon>
        <taxon>Marasmiineae</taxon>
        <taxon>Marasmiaceae</taxon>
        <taxon>Marasmius</taxon>
    </lineage>
</organism>
<evidence type="ECO:0000256" key="1">
    <source>
        <dbReference type="SAM" id="MobiDB-lite"/>
    </source>
</evidence>
<proteinExistence type="predicted"/>
<name>A0ABR3A7B0_9AGAR</name>
<dbReference type="PANTHER" id="PTHR43441">
    <property type="entry name" value="RIBOSOMAL-PROTEIN-SERINE ACETYLTRANSFERASE"/>
    <property type="match status" value="1"/>
</dbReference>
<dbReference type="Gene3D" id="3.40.630.30">
    <property type="match status" value="1"/>
</dbReference>
<protein>
    <recommendedName>
        <fullName evidence="2">N-acetyltransferase domain-containing protein</fullName>
    </recommendedName>
</protein>
<reference evidence="3 4" key="1">
    <citation type="submission" date="2024-05" db="EMBL/GenBank/DDBJ databases">
        <title>A draft genome resource for the thread blight pathogen Marasmius tenuissimus strain MS-2.</title>
        <authorList>
            <person name="Yulfo-Soto G.E."/>
            <person name="Baruah I.K."/>
            <person name="Amoako-Attah I."/>
            <person name="Bukari Y."/>
            <person name="Meinhardt L.W."/>
            <person name="Bailey B.A."/>
            <person name="Cohen S.P."/>
        </authorList>
    </citation>
    <scope>NUCLEOTIDE SEQUENCE [LARGE SCALE GENOMIC DNA]</scope>
    <source>
        <strain evidence="3 4">MS-2</strain>
    </source>
</reference>
<dbReference type="InterPro" id="IPR000182">
    <property type="entry name" value="GNAT_dom"/>
</dbReference>
<dbReference type="Pfam" id="PF13302">
    <property type="entry name" value="Acetyltransf_3"/>
    <property type="match status" value="1"/>
</dbReference>
<dbReference type="EMBL" id="JBBXMP010000016">
    <property type="protein sequence ID" value="KAL0068874.1"/>
    <property type="molecule type" value="Genomic_DNA"/>
</dbReference>
<dbReference type="InterPro" id="IPR051908">
    <property type="entry name" value="Ribosomal_N-acetyltransferase"/>
</dbReference>
<evidence type="ECO:0000313" key="4">
    <source>
        <dbReference type="Proteomes" id="UP001437256"/>
    </source>
</evidence>
<comment type="caution">
    <text evidence="3">The sequence shown here is derived from an EMBL/GenBank/DDBJ whole genome shotgun (WGS) entry which is preliminary data.</text>
</comment>
<accession>A0ABR3A7B0</accession>
<gene>
    <name evidence="3" type="ORF">AAF712_004205</name>
</gene>
<dbReference type="SUPFAM" id="SSF55729">
    <property type="entry name" value="Acyl-CoA N-acyltransferases (Nat)"/>
    <property type="match status" value="1"/>
</dbReference>
<keyword evidence="4" id="KW-1185">Reference proteome</keyword>
<dbReference type="InterPro" id="IPR016181">
    <property type="entry name" value="Acyl_CoA_acyltransferase"/>
</dbReference>
<dbReference type="Proteomes" id="UP001437256">
    <property type="component" value="Unassembled WGS sequence"/>
</dbReference>
<feature type="domain" description="N-acetyltransferase" evidence="2">
    <location>
        <begin position="14"/>
        <end position="152"/>
    </location>
</feature>
<dbReference type="PANTHER" id="PTHR43441:SF11">
    <property type="entry name" value="RIBOSOMAL-PROTEIN-SERINE ACETYLTRANSFERASE"/>
    <property type="match status" value="1"/>
</dbReference>
<evidence type="ECO:0000259" key="2">
    <source>
        <dbReference type="Pfam" id="PF13302"/>
    </source>
</evidence>
<evidence type="ECO:0000313" key="3">
    <source>
        <dbReference type="EMBL" id="KAL0068874.1"/>
    </source>
</evidence>
<feature type="region of interest" description="Disordered" evidence="1">
    <location>
        <begin position="9"/>
        <end position="29"/>
    </location>
</feature>
<sequence length="200" mass="22760">MAPHSLLLKSPTGRLQLAPPSEANDAENARVRCHPVTRKYLRYLPEHVATEDARKLREDRLADQSLLEFHVYKLDKDGREQFVGGTMIFNINEEHNSCELGIILSPEAHGGGLATDAFYTMLSYVFGERKFHRATFETGADNLPMRGWLEKVASARLESTRKDAWKDPVNGGYSDVTGYAILEDEWRERVREKLEKKLGL</sequence>